<dbReference type="AlphaFoldDB" id="A0A0A7A3D5"/>
<name>A0A0A7A3D5_SHIDY</name>
<evidence type="ECO:0000313" key="2">
    <source>
        <dbReference type="Proteomes" id="UP000031647"/>
    </source>
</evidence>
<protein>
    <submittedName>
        <fullName evidence="1">Uncharacterized protein</fullName>
    </submittedName>
</protein>
<sequence length="30" mass="3463">MNYFYPDDELKKVSISNQEKVLFIPGDASN</sequence>
<accession>A0A0A7A3D5</accession>
<dbReference type="EMBL" id="CP006736">
    <property type="protein sequence ID" value="AHA68757.1"/>
    <property type="molecule type" value="Genomic_DNA"/>
</dbReference>
<dbReference type="Proteomes" id="UP000031647">
    <property type="component" value="Chromosome"/>
</dbReference>
<evidence type="ECO:0000313" key="1">
    <source>
        <dbReference type="EMBL" id="AHA68757.1"/>
    </source>
</evidence>
<gene>
    <name evidence="1" type="ORF">Asd1617_05930</name>
</gene>
<dbReference type="KEGG" id="sdz:Asd1617_05930"/>
<dbReference type="HOGENOM" id="CLU_3405452_0_0_6"/>
<proteinExistence type="predicted"/>
<reference evidence="1 2" key="1">
    <citation type="submission" date="2013-09" db="EMBL/GenBank/DDBJ databases">
        <title>Comparative genomics of Sd1617 to representative strains in evaluating its pathogenesis.</title>
        <authorList>
            <person name="Aksomboon Vongsawan A."/>
            <person name="Kapatral V."/>
            <person name="Vaisvil B."/>
            <person name="Serichantalergs O."/>
            <person name="Hale T.L."/>
            <person name="Mason C.J."/>
        </authorList>
    </citation>
    <scope>NUCLEOTIDE SEQUENCE [LARGE SCALE GENOMIC DNA]</scope>
    <source>
        <strain evidence="1 2">1617</strain>
    </source>
</reference>
<organism evidence="1 2">
    <name type="scientific">Shigella dysenteriae 1617</name>
    <dbReference type="NCBI Taxonomy" id="754093"/>
    <lineage>
        <taxon>Bacteria</taxon>
        <taxon>Pseudomonadati</taxon>
        <taxon>Pseudomonadota</taxon>
        <taxon>Gammaproteobacteria</taxon>
        <taxon>Enterobacterales</taxon>
        <taxon>Enterobacteriaceae</taxon>
        <taxon>Shigella</taxon>
    </lineage>
</organism>